<dbReference type="AlphaFoldDB" id="A0A6A5XWK4"/>
<accession>A0A6A5XWK4</accession>
<dbReference type="Proteomes" id="UP000799778">
    <property type="component" value="Unassembled WGS sequence"/>
</dbReference>
<dbReference type="EMBL" id="ML978068">
    <property type="protein sequence ID" value="KAF2017715.1"/>
    <property type="molecule type" value="Genomic_DNA"/>
</dbReference>
<dbReference type="GeneID" id="54278729"/>
<keyword evidence="2" id="KW-1185">Reference proteome</keyword>
<organism evidence="1 2">
    <name type="scientific">Aaosphaeria arxii CBS 175.79</name>
    <dbReference type="NCBI Taxonomy" id="1450172"/>
    <lineage>
        <taxon>Eukaryota</taxon>
        <taxon>Fungi</taxon>
        <taxon>Dikarya</taxon>
        <taxon>Ascomycota</taxon>
        <taxon>Pezizomycotina</taxon>
        <taxon>Dothideomycetes</taxon>
        <taxon>Pleosporomycetidae</taxon>
        <taxon>Pleosporales</taxon>
        <taxon>Pleosporales incertae sedis</taxon>
        <taxon>Aaosphaeria</taxon>
    </lineage>
</organism>
<dbReference type="RefSeq" id="XP_033386054.1">
    <property type="nucleotide sequence ID" value="XM_033521332.1"/>
</dbReference>
<gene>
    <name evidence="1" type="ORF">BU24DRAFT_156864</name>
</gene>
<name>A0A6A5XWK4_9PLEO</name>
<sequence length="127" mass="13759">MSTPHSIYCSKIATYSTEPVTTKFLIRTACNAAACATASSSSPSSSNVTQSSVCVLCTLCYWKCGNAGWGEGGLRRHAVRQSCSARRFQIMESRAGLVCVRLRGLGSLNKAIRGTKLCFGLWFTDKY</sequence>
<reference evidence="1" key="1">
    <citation type="journal article" date="2020" name="Stud. Mycol.">
        <title>101 Dothideomycetes genomes: a test case for predicting lifestyles and emergence of pathogens.</title>
        <authorList>
            <person name="Haridas S."/>
            <person name="Albert R."/>
            <person name="Binder M."/>
            <person name="Bloem J."/>
            <person name="Labutti K."/>
            <person name="Salamov A."/>
            <person name="Andreopoulos B."/>
            <person name="Baker S."/>
            <person name="Barry K."/>
            <person name="Bills G."/>
            <person name="Bluhm B."/>
            <person name="Cannon C."/>
            <person name="Castanera R."/>
            <person name="Culley D."/>
            <person name="Daum C."/>
            <person name="Ezra D."/>
            <person name="Gonzalez J."/>
            <person name="Henrissat B."/>
            <person name="Kuo A."/>
            <person name="Liang C."/>
            <person name="Lipzen A."/>
            <person name="Lutzoni F."/>
            <person name="Magnuson J."/>
            <person name="Mondo S."/>
            <person name="Nolan M."/>
            <person name="Ohm R."/>
            <person name="Pangilinan J."/>
            <person name="Park H.-J."/>
            <person name="Ramirez L."/>
            <person name="Alfaro M."/>
            <person name="Sun H."/>
            <person name="Tritt A."/>
            <person name="Yoshinaga Y."/>
            <person name="Zwiers L.-H."/>
            <person name="Turgeon B."/>
            <person name="Goodwin S."/>
            <person name="Spatafora J."/>
            <person name="Crous P."/>
            <person name="Grigoriev I."/>
        </authorList>
    </citation>
    <scope>NUCLEOTIDE SEQUENCE</scope>
    <source>
        <strain evidence="1">CBS 175.79</strain>
    </source>
</reference>
<protein>
    <submittedName>
        <fullName evidence="1">Uncharacterized protein</fullName>
    </submittedName>
</protein>
<proteinExistence type="predicted"/>
<evidence type="ECO:0000313" key="1">
    <source>
        <dbReference type="EMBL" id="KAF2017715.1"/>
    </source>
</evidence>
<evidence type="ECO:0000313" key="2">
    <source>
        <dbReference type="Proteomes" id="UP000799778"/>
    </source>
</evidence>